<name>A0A8S1NKX3_PARPR</name>
<dbReference type="AlphaFoldDB" id="A0A8S1NKX3"/>
<gene>
    <name evidence="1" type="ORF">PPRIM_AZ9-3.1.T0910134</name>
</gene>
<protein>
    <submittedName>
        <fullName evidence="1">Uncharacterized protein</fullName>
    </submittedName>
</protein>
<evidence type="ECO:0000313" key="2">
    <source>
        <dbReference type="Proteomes" id="UP000688137"/>
    </source>
</evidence>
<evidence type="ECO:0000313" key="1">
    <source>
        <dbReference type="EMBL" id="CAD8092800.1"/>
    </source>
</evidence>
<dbReference type="OMA" id="WNELNSC"/>
<dbReference type="Proteomes" id="UP000688137">
    <property type="component" value="Unassembled WGS sequence"/>
</dbReference>
<keyword evidence="2" id="KW-1185">Reference proteome</keyword>
<organism evidence="1 2">
    <name type="scientific">Paramecium primaurelia</name>
    <dbReference type="NCBI Taxonomy" id="5886"/>
    <lineage>
        <taxon>Eukaryota</taxon>
        <taxon>Sar</taxon>
        <taxon>Alveolata</taxon>
        <taxon>Ciliophora</taxon>
        <taxon>Intramacronucleata</taxon>
        <taxon>Oligohymenophorea</taxon>
        <taxon>Peniculida</taxon>
        <taxon>Parameciidae</taxon>
        <taxon>Paramecium</taxon>
    </lineage>
</organism>
<reference evidence="1" key="1">
    <citation type="submission" date="2021-01" db="EMBL/GenBank/DDBJ databases">
        <authorList>
            <consortium name="Genoscope - CEA"/>
            <person name="William W."/>
        </authorList>
    </citation>
    <scope>NUCLEOTIDE SEQUENCE</scope>
</reference>
<proteinExistence type="predicted"/>
<sequence length="163" mass="18915">MGACSGKQPPKKQVSEPKPIVQIQSQKQNFLAIWNELNSCLNLVDKNIDNEKTIAKLKTLFQTKGTIEEMIVNQSKRGGRNVNQDPLQDTAFQYNLYLQVDKINRILSDYLLIDRAFEVKNNQLFDKLQQCVDKIEQYRQSIKTKQGIWKQNQSTNFSNTNVY</sequence>
<accession>A0A8S1NKX3</accession>
<dbReference type="EMBL" id="CAJJDM010000094">
    <property type="protein sequence ID" value="CAD8092800.1"/>
    <property type="molecule type" value="Genomic_DNA"/>
</dbReference>
<comment type="caution">
    <text evidence="1">The sequence shown here is derived from an EMBL/GenBank/DDBJ whole genome shotgun (WGS) entry which is preliminary data.</text>
</comment>